<dbReference type="RefSeq" id="WP_073295841.1">
    <property type="nucleotide sequence ID" value="NZ_FRAV01000034.1"/>
</dbReference>
<protein>
    <recommendedName>
        <fullName evidence="3">CarboxypepD_reg-like domain-containing protein</fullName>
    </recommendedName>
</protein>
<evidence type="ECO:0000313" key="1">
    <source>
        <dbReference type="EMBL" id="SHM10316.1"/>
    </source>
</evidence>
<reference evidence="2" key="1">
    <citation type="submission" date="2016-11" db="EMBL/GenBank/DDBJ databases">
        <authorList>
            <person name="Varghese N."/>
            <person name="Submissions S."/>
        </authorList>
    </citation>
    <scope>NUCLEOTIDE SEQUENCE [LARGE SCALE GENOMIC DNA]</scope>
    <source>
        <strain evidence="2">DSM 26899</strain>
    </source>
</reference>
<evidence type="ECO:0008006" key="3">
    <source>
        <dbReference type="Google" id="ProtNLM"/>
    </source>
</evidence>
<sequence length="269" mass="30910">MNTFIIRKSLYIIPYFAFADLFSQQKITGKVVDEDNHNLNSVLVVNISNNKSAHSDSSGQFVIEAQQNDEVRFVKEGYYRSDKKITNENINTPFNVKLVRAETLIQEVKITYKPTGNLEKDTKYLDGSRKIAALKSSMDEYMRSPLNEPLPNNSISTTFKGHDFSVGQVDMVKLIGAAVGLVQKAKQPKITKPDYFENQNFMNRLKREVNVSFLTKYGMTEEQIDRFLVYANDTRKLAKNYRKNFNIVTIENELKVAFAEYKKTEKIGE</sequence>
<dbReference type="OrthoDB" id="1274238at2"/>
<keyword evidence="2" id="KW-1185">Reference proteome</keyword>
<dbReference type="SUPFAM" id="SSF49464">
    <property type="entry name" value="Carboxypeptidase regulatory domain-like"/>
    <property type="match status" value="1"/>
</dbReference>
<evidence type="ECO:0000313" key="2">
    <source>
        <dbReference type="Proteomes" id="UP000184364"/>
    </source>
</evidence>
<proteinExistence type="predicted"/>
<accession>A0A1M7G284</accession>
<dbReference type="STRING" id="1302687.SAMN05444267_103431"/>
<gene>
    <name evidence="1" type="ORF">SAMN05444267_103431</name>
</gene>
<name>A0A1M7G284_9FLAO</name>
<dbReference type="AlphaFoldDB" id="A0A1M7G284"/>
<dbReference type="Proteomes" id="UP000184364">
    <property type="component" value="Unassembled WGS sequence"/>
</dbReference>
<dbReference type="InterPro" id="IPR008969">
    <property type="entry name" value="CarboxyPept-like_regulatory"/>
</dbReference>
<dbReference type="EMBL" id="FRAV01000034">
    <property type="protein sequence ID" value="SHM10316.1"/>
    <property type="molecule type" value="Genomic_DNA"/>
</dbReference>
<organism evidence="1 2">
    <name type="scientific">Chryseobacterium polytrichastri</name>
    <dbReference type="NCBI Taxonomy" id="1302687"/>
    <lineage>
        <taxon>Bacteria</taxon>
        <taxon>Pseudomonadati</taxon>
        <taxon>Bacteroidota</taxon>
        <taxon>Flavobacteriia</taxon>
        <taxon>Flavobacteriales</taxon>
        <taxon>Weeksellaceae</taxon>
        <taxon>Chryseobacterium group</taxon>
        <taxon>Chryseobacterium</taxon>
    </lineage>
</organism>